<dbReference type="AlphaFoldDB" id="A0AAP0KCA8"/>
<organism evidence="1 2">
    <name type="scientific">Stephania cephalantha</name>
    <dbReference type="NCBI Taxonomy" id="152367"/>
    <lineage>
        <taxon>Eukaryota</taxon>
        <taxon>Viridiplantae</taxon>
        <taxon>Streptophyta</taxon>
        <taxon>Embryophyta</taxon>
        <taxon>Tracheophyta</taxon>
        <taxon>Spermatophyta</taxon>
        <taxon>Magnoliopsida</taxon>
        <taxon>Ranunculales</taxon>
        <taxon>Menispermaceae</taxon>
        <taxon>Menispermoideae</taxon>
        <taxon>Cissampelideae</taxon>
        <taxon>Stephania</taxon>
    </lineage>
</organism>
<protein>
    <submittedName>
        <fullName evidence="1">Uncharacterized protein</fullName>
    </submittedName>
</protein>
<dbReference type="Proteomes" id="UP001419268">
    <property type="component" value="Unassembled WGS sequence"/>
</dbReference>
<comment type="caution">
    <text evidence="1">The sequence shown here is derived from an EMBL/GenBank/DDBJ whole genome shotgun (WGS) entry which is preliminary data.</text>
</comment>
<accession>A0AAP0KCA8</accession>
<evidence type="ECO:0000313" key="2">
    <source>
        <dbReference type="Proteomes" id="UP001419268"/>
    </source>
</evidence>
<name>A0AAP0KCA8_9MAGN</name>
<keyword evidence="2" id="KW-1185">Reference proteome</keyword>
<sequence length="52" mass="5867">MEVRESLIRSVGLAEREGGSRACERRLLNTELDCSRTSLLGTDILCGHRRYS</sequence>
<reference evidence="1 2" key="1">
    <citation type="submission" date="2024-01" db="EMBL/GenBank/DDBJ databases">
        <title>Genome assemblies of Stephania.</title>
        <authorList>
            <person name="Yang L."/>
        </authorList>
    </citation>
    <scope>NUCLEOTIDE SEQUENCE [LARGE SCALE GENOMIC DNA]</scope>
    <source>
        <strain evidence="1">JXDWG</strain>
        <tissue evidence="1">Leaf</tissue>
    </source>
</reference>
<proteinExistence type="predicted"/>
<gene>
    <name evidence="1" type="ORF">Scep_007302</name>
</gene>
<dbReference type="EMBL" id="JBBNAG010000003">
    <property type="protein sequence ID" value="KAK9148545.1"/>
    <property type="molecule type" value="Genomic_DNA"/>
</dbReference>
<evidence type="ECO:0000313" key="1">
    <source>
        <dbReference type="EMBL" id="KAK9148545.1"/>
    </source>
</evidence>